<protein>
    <submittedName>
        <fullName evidence="1">Uncharacterized protein</fullName>
    </submittedName>
</protein>
<name>A0A8S2E1X7_9BILA</name>
<comment type="caution">
    <text evidence="1">The sequence shown here is derived from an EMBL/GenBank/DDBJ whole genome shotgun (WGS) entry which is preliminary data.</text>
</comment>
<evidence type="ECO:0000313" key="3">
    <source>
        <dbReference type="Proteomes" id="UP000677228"/>
    </source>
</evidence>
<dbReference type="EMBL" id="CAJNOK010008298">
    <property type="protein sequence ID" value="CAF1059753.1"/>
    <property type="molecule type" value="Genomic_DNA"/>
</dbReference>
<proteinExistence type="predicted"/>
<dbReference type="Proteomes" id="UP000682733">
    <property type="component" value="Unassembled WGS sequence"/>
</dbReference>
<dbReference type="Proteomes" id="UP000677228">
    <property type="component" value="Unassembled WGS sequence"/>
</dbReference>
<organism evidence="1 3">
    <name type="scientific">Didymodactylos carnosus</name>
    <dbReference type="NCBI Taxonomy" id="1234261"/>
    <lineage>
        <taxon>Eukaryota</taxon>
        <taxon>Metazoa</taxon>
        <taxon>Spiralia</taxon>
        <taxon>Gnathifera</taxon>
        <taxon>Rotifera</taxon>
        <taxon>Eurotatoria</taxon>
        <taxon>Bdelloidea</taxon>
        <taxon>Philodinida</taxon>
        <taxon>Philodinidae</taxon>
        <taxon>Didymodactylos</taxon>
    </lineage>
</organism>
<reference evidence="1" key="1">
    <citation type="submission" date="2021-02" db="EMBL/GenBank/DDBJ databases">
        <authorList>
            <person name="Nowell W R."/>
        </authorList>
    </citation>
    <scope>NUCLEOTIDE SEQUENCE</scope>
</reference>
<sequence>MSPAAGLHIIHLREIEPPYVLLKPPFAVNSEKDQQLTSPTSVPKIDSKSSDNCEKLTDSCYARESTSFRAKVGQFQAERNRVYRRHVIMENIECYARNDQRALDVKLPQLAFATTAINDSAGESPAFLMFGRDPRLPTDVLFGSINPSGDHLANVRDVRVHRDRLTANLLPAFDFIREHL</sequence>
<gene>
    <name evidence="1" type="ORF">OVA965_LOCUS17350</name>
    <name evidence="2" type="ORF">TMI583_LOCUS17361</name>
</gene>
<evidence type="ECO:0000313" key="1">
    <source>
        <dbReference type="EMBL" id="CAF1059753.1"/>
    </source>
</evidence>
<evidence type="ECO:0000313" key="2">
    <source>
        <dbReference type="EMBL" id="CAF3825380.1"/>
    </source>
</evidence>
<dbReference type="AlphaFoldDB" id="A0A8S2E1X7"/>
<accession>A0A8S2E1X7</accession>
<dbReference type="EMBL" id="CAJOBA010008313">
    <property type="protein sequence ID" value="CAF3825380.1"/>
    <property type="molecule type" value="Genomic_DNA"/>
</dbReference>